<keyword evidence="6" id="KW-0131">Cell cycle</keyword>
<evidence type="ECO:0000256" key="5">
    <source>
        <dbReference type="ARBA" id="ARBA00023136"/>
    </source>
</evidence>
<dbReference type="Proteomes" id="UP001612915">
    <property type="component" value="Unassembled WGS sequence"/>
</dbReference>
<dbReference type="InterPro" id="IPR009619">
    <property type="entry name" value="CrgA"/>
</dbReference>
<keyword evidence="4 7" id="KW-1133">Transmembrane helix</keyword>
<keyword evidence="9" id="KW-1185">Reference proteome</keyword>
<dbReference type="EMBL" id="JBITLV010000007">
    <property type="protein sequence ID" value="MFI7589319.1"/>
    <property type="molecule type" value="Genomic_DNA"/>
</dbReference>
<evidence type="ECO:0000256" key="2">
    <source>
        <dbReference type="ARBA" id="ARBA00022618"/>
    </source>
</evidence>
<evidence type="ECO:0000256" key="6">
    <source>
        <dbReference type="ARBA" id="ARBA00023306"/>
    </source>
</evidence>
<keyword evidence="2 8" id="KW-0132">Cell division</keyword>
<evidence type="ECO:0000256" key="3">
    <source>
        <dbReference type="ARBA" id="ARBA00022692"/>
    </source>
</evidence>
<dbReference type="GO" id="GO:0051301">
    <property type="term" value="P:cell division"/>
    <property type="evidence" value="ECO:0007669"/>
    <property type="project" value="UniProtKB-KW"/>
</dbReference>
<reference evidence="8 9" key="1">
    <citation type="submission" date="2024-10" db="EMBL/GenBank/DDBJ databases">
        <title>The Natural Products Discovery Center: Release of the First 8490 Sequenced Strains for Exploring Actinobacteria Biosynthetic Diversity.</title>
        <authorList>
            <person name="Kalkreuter E."/>
            <person name="Kautsar S.A."/>
            <person name="Yang D."/>
            <person name="Bader C.D."/>
            <person name="Teijaro C.N."/>
            <person name="Fluegel L."/>
            <person name="Davis C.M."/>
            <person name="Simpson J.R."/>
            <person name="Lauterbach L."/>
            <person name="Steele A.D."/>
            <person name="Gui C."/>
            <person name="Meng S."/>
            <person name="Li G."/>
            <person name="Viehrig K."/>
            <person name="Ye F."/>
            <person name="Su P."/>
            <person name="Kiefer A.F."/>
            <person name="Nichols A."/>
            <person name="Cepeda A.J."/>
            <person name="Yan W."/>
            <person name="Fan B."/>
            <person name="Jiang Y."/>
            <person name="Adhikari A."/>
            <person name="Zheng C.-J."/>
            <person name="Schuster L."/>
            <person name="Cowan T.M."/>
            <person name="Smanski M.J."/>
            <person name="Chevrette M.G."/>
            <person name="De Carvalho L.P.S."/>
            <person name="Shen B."/>
        </authorList>
    </citation>
    <scope>NUCLEOTIDE SEQUENCE [LARGE SCALE GENOMIC DNA]</scope>
    <source>
        <strain evidence="8 9">NPDC049639</strain>
    </source>
</reference>
<keyword evidence="3 7" id="KW-0812">Transmembrane</keyword>
<keyword evidence="5 7" id="KW-0472">Membrane</keyword>
<dbReference type="Pfam" id="PF06781">
    <property type="entry name" value="CrgA"/>
    <property type="match status" value="1"/>
</dbReference>
<evidence type="ECO:0000313" key="9">
    <source>
        <dbReference type="Proteomes" id="UP001612915"/>
    </source>
</evidence>
<organism evidence="8 9">
    <name type="scientific">Spongisporangium articulatum</name>
    <dbReference type="NCBI Taxonomy" id="3362603"/>
    <lineage>
        <taxon>Bacteria</taxon>
        <taxon>Bacillati</taxon>
        <taxon>Actinomycetota</taxon>
        <taxon>Actinomycetes</taxon>
        <taxon>Kineosporiales</taxon>
        <taxon>Kineosporiaceae</taxon>
        <taxon>Spongisporangium</taxon>
    </lineage>
</organism>
<proteinExistence type="predicted"/>
<evidence type="ECO:0000256" key="7">
    <source>
        <dbReference type="SAM" id="Phobius"/>
    </source>
</evidence>
<sequence>MPKHTAPTSTDVTLTAQSNFSAVPVDDGRKPSPPWVGGLVAAMIWVMALWLLGYTLLDLPFQQAIGPWNYLLLLGMVVVLAVVMRRWRGDVRRHVTDGAPAR</sequence>
<dbReference type="RefSeq" id="WP_398283905.1">
    <property type="nucleotide sequence ID" value="NZ_JBITLV010000007.1"/>
</dbReference>
<name>A0ABW8ASE3_9ACTN</name>
<evidence type="ECO:0000256" key="1">
    <source>
        <dbReference type="ARBA" id="ARBA00022475"/>
    </source>
</evidence>
<gene>
    <name evidence="8" type="ORF">ACIB24_19810</name>
</gene>
<feature type="transmembrane region" description="Helical" evidence="7">
    <location>
        <begin position="35"/>
        <end position="56"/>
    </location>
</feature>
<feature type="transmembrane region" description="Helical" evidence="7">
    <location>
        <begin position="68"/>
        <end position="84"/>
    </location>
</feature>
<keyword evidence="1" id="KW-1003">Cell membrane</keyword>
<comment type="caution">
    <text evidence="8">The sequence shown here is derived from an EMBL/GenBank/DDBJ whole genome shotgun (WGS) entry which is preliminary data.</text>
</comment>
<accession>A0ABW8ASE3</accession>
<evidence type="ECO:0000313" key="8">
    <source>
        <dbReference type="EMBL" id="MFI7589319.1"/>
    </source>
</evidence>
<evidence type="ECO:0000256" key="4">
    <source>
        <dbReference type="ARBA" id="ARBA00022989"/>
    </source>
</evidence>
<protein>
    <submittedName>
        <fullName evidence="8">Cell division protein CrgA</fullName>
    </submittedName>
</protein>